<protein>
    <submittedName>
        <fullName evidence="1">Uncharacterized protein</fullName>
    </submittedName>
</protein>
<reference evidence="1 2" key="1">
    <citation type="submission" date="2020-06" db="EMBL/GenBank/DDBJ databases">
        <authorList>
            <person name="Li R."/>
            <person name="Bekaert M."/>
        </authorList>
    </citation>
    <scope>NUCLEOTIDE SEQUENCE [LARGE SCALE GENOMIC DNA]</scope>
    <source>
        <strain evidence="2">wild</strain>
    </source>
</reference>
<accession>A0A6J8A905</accession>
<sequence length="202" mass="22661">MNAEELLSEQIVENINIDDEASEVNGSFKKKRERLSSVVAGGSSKQYLGKELQLSDIDKMTTEQINKLYCKYEARLGASMTKTLGNSFINLYVMGVSKFFKVVNPPILIQDLEEDPFINNALTNTCCELESLVALIKWQVLLAMMLGGAITNAFAFSGSNYLFSHMGSNANEEKIRHDKAIEKLEKAQQNGIKKNTKIRFHQ</sequence>
<evidence type="ECO:0000313" key="2">
    <source>
        <dbReference type="Proteomes" id="UP000507470"/>
    </source>
</evidence>
<dbReference type="EMBL" id="CACVKT020000966">
    <property type="protein sequence ID" value="CAC5364332.1"/>
    <property type="molecule type" value="Genomic_DNA"/>
</dbReference>
<dbReference type="AlphaFoldDB" id="A0A6J8A905"/>
<keyword evidence="2" id="KW-1185">Reference proteome</keyword>
<proteinExistence type="predicted"/>
<name>A0A6J8A905_MYTCO</name>
<gene>
    <name evidence="1" type="ORF">MCOR_5422</name>
</gene>
<evidence type="ECO:0000313" key="1">
    <source>
        <dbReference type="EMBL" id="CAC5364332.1"/>
    </source>
</evidence>
<dbReference type="Proteomes" id="UP000507470">
    <property type="component" value="Unassembled WGS sequence"/>
</dbReference>
<organism evidence="1 2">
    <name type="scientific">Mytilus coruscus</name>
    <name type="common">Sea mussel</name>
    <dbReference type="NCBI Taxonomy" id="42192"/>
    <lineage>
        <taxon>Eukaryota</taxon>
        <taxon>Metazoa</taxon>
        <taxon>Spiralia</taxon>
        <taxon>Lophotrochozoa</taxon>
        <taxon>Mollusca</taxon>
        <taxon>Bivalvia</taxon>
        <taxon>Autobranchia</taxon>
        <taxon>Pteriomorphia</taxon>
        <taxon>Mytilida</taxon>
        <taxon>Mytiloidea</taxon>
        <taxon>Mytilidae</taxon>
        <taxon>Mytilinae</taxon>
        <taxon>Mytilus</taxon>
    </lineage>
</organism>